<sequence>QEKISTDQKVDFPEPLVKAHQAAYAFLNPSINKYDSVLELMEEATQTQIAVQTMIAFMALRYEEIIQGLEEMTEEGEQVLKANGEHLAWPSQKKNLSSSSQRTSGPTSSDSPPDLLQQLLQYTTQRMRNVSRTVCGIGDSALEEAVDYFASVSELLEEKLKIKRTLEARMMRLLTQIEMASLRKPGGEDSALFSEDSGIGAENESINGCEKHHRRESCGSSGTNRTPLSPTDSLNSLDSTCTMVPNDQRDSLLGSASLDDGEDDNNDEEEGDRGVKEGKVSFPRRSNSSPMSSATPPLRIPRKRIENPQNVEMTLKMKNAVSDRIRRPQTATAVRRTEIKKNPVARGQRSRSAESLRSKGEDPTLFELERTQNALNQRLQRMSKTKVDKDKQEEKTESKCHIKATPPPSPPLSPQLSSGFHRGRNSVKKLIDTFSQGIEVRETPTVLGPLKGVQKCGVPILPGLGNVEAVLSTGVTSCRPETTTSEKNDYFDLDNLPPPPLEVLMDTSFESAPIGSTAAGDGSTKVGKSPVLKRPAVSQRLRASVQTVTVLPSKGGIPQSTKIVFQGTPAFSKVSQHVGMETESSNHQTRKTLHTRRSSDSNSESSSISREHNGKISVPQSNTSATIVPPSSIASSQPVGTPPVSKGRMLPSTPSTPKDFPAPLVQKTPSPPASPKVQKWSRKNSTEESSAQMFSNARSVFC</sequence>
<feature type="region of interest" description="Disordered" evidence="1">
    <location>
        <begin position="575"/>
        <end position="702"/>
    </location>
</feature>
<accession>A0A087XZT8</accession>
<dbReference type="eggNOG" id="ENOG502QUWN">
    <property type="taxonomic scope" value="Eukaryota"/>
</dbReference>
<evidence type="ECO:0000256" key="1">
    <source>
        <dbReference type="SAM" id="MobiDB-lite"/>
    </source>
</evidence>
<feature type="compositionally biased region" description="Basic and acidic residues" evidence="1">
    <location>
        <begin position="351"/>
        <end position="370"/>
    </location>
</feature>
<dbReference type="Pfam" id="PF15449">
    <property type="entry name" value="Retinal"/>
    <property type="match status" value="3"/>
</dbReference>
<dbReference type="InterPro" id="IPR029352">
    <property type="entry name" value="PCARE"/>
</dbReference>
<dbReference type="Proteomes" id="UP000028760">
    <property type="component" value="Unassembled WGS sequence"/>
</dbReference>
<feature type="compositionally biased region" description="Basic and acidic residues" evidence="1">
    <location>
        <begin position="385"/>
        <end position="400"/>
    </location>
</feature>
<evidence type="ECO:0000313" key="3">
    <source>
        <dbReference type="Proteomes" id="UP000028760"/>
    </source>
</evidence>
<reference evidence="2" key="3">
    <citation type="submission" date="2025-09" db="UniProtKB">
        <authorList>
            <consortium name="Ensembl"/>
        </authorList>
    </citation>
    <scope>IDENTIFICATION</scope>
</reference>
<proteinExistence type="predicted"/>
<name>A0A087XZT8_POEFO</name>
<dbReference type="STRING" id="48698.ENSPFOP00000011291"/>
<evidence type="ECO:0000313" key="2">
    <source>
        <dbReference type="Ensembl" id="ENSPFOP00000011291.2"/>
    </source>
</evidence>
<reference evidence="2" key="2">
    <citation type="submission" date="2025-08" db="UniProtKB">
        <authorList>
            <consortium name="Ensembl"/>
        </authorList>
    </citation>
    <scope>IDENTIFICATION</scope>
</reference>
<protein>
    <recommendedName>
        <fullName evidence="4">Photoreceptor cilium actin regulator</fullName>
    </recommendedName>
</protein>
<feature type="compositionally biased region" description="Low complexity" evidence="1">
    <location>
        <begin position="97"/>
        <end position="114"/>
    </location>
</feature>
<feature type="compositionally biased region" description="Polar residues" evidence="1">
    <location>
        <begin position="687"/>
        <end position="702"/>
    </location>
</feature>
<feature type="compositionally biased region" description="Polar residues" evidence="1">
    <location>
        <begin position="218"/>
        <end position="245"/>
    </location>
</feature>
<dbReference type="PANTHER" id="PTHR22017:SF0">
    <property type="entry name" value="PHOTORECEPTOR CILIUM ACTIN REGULATOR"/>
    <property type="match status" value="1"/>
</dbReference>
<dbReference type="AlphaFoldDB" id="A0A087XZT8"/>
<reference evidence="3" key="1">
    <citation type="submission" date="2013-10" db="EMBL/GenBank/DDBJ databases">
        <authorList>
            <person name="Schartl M."/>
            <person name="Warren W."/>
        </authorList>
    </citation>
    <scope>NUCLEOTIDE SEQUENCE [LARGE SCALE GENOMIC DNA]</scope>
    <source>
        <strain evidence="3">female</strain>
    </source>
</reference>
<organism evidence="2 3">
    <name type="scientific">Poecilia formosa</name>
    <name type="common">Amazon molly</name>
    <name type="synonym">Limia formosa</name>
    <dbReference type="NCBI Taxonomy" id="48698"/>
    <lineage>
        <taxon>Eukaryota</taxon>
        <taxon>Metazoa</taxon>
        <taxon>Chordata</taxon>
        <taxon>Craniata</taxon>
        <taxon>Vertebrata</taxon>
        <taxon>Euteleostomi</taxon>
        <taxon>Actinopterygii</taxon>
        <taxon>Neopterygii</taxon>
        <taxon>Teleostei</taxon>
        <taxon>Neoteleostei</taxon>
        <taxon>Acanthomorphata</taxon>
        <taxon>Ovalentaria</taxon>
        <taxon>Atherinomorphae</taxon>
        <taxon>Cyprinodontiformes</taxon>
        <taxon>Poeciliidae</taxon>
        <taxon>Poeciliinae</taxon>
        <taxon>Poecilia</taxon>
    </lineage>
</organism>
<keyword evidence="3" id="KW-1185">Reference proteome</keyword>
<feature type="compositionally biased region" description="Polar residues" evidence="1">
    <location>
        <begin position="284"/>
        <end position="295"/>
    </location>
</feature>
<feature type="region of interest" description="Disordered" evidence="1">
    <location>
        <begin position="515"/>
        <end position="536"/>
    </location>
</feature>
<feature type="region of interest" description="Disordered" evidence="1">
    <location>
        <begin position="90"/>
        <end position="114"/>
    </location>
</feature>
<dbReference type="GeneTree" id="ENSGT00390000002768"/>
<dbReference type="PANTHER" id="PTHR22017">
    <property type="entry name" value="PHOTORECEPTOR CILIUM ACTIN REGULATOR"/>
    <property type="match status" value="1"/>
</dbReference>
<dbReference type="EMBL" id="AYCK01001330">
    <property type="status" value="NOT_ANNOTATED_CDS"/>
    <property type="molecule type" value="Genomic_DNA"/>
</dbReference>
<feature type="region of interest" description="Disordered" evidence="1">
    <location>
        <begin position="186"/>
        <end position="416"/>
    </location>
</feature>
<evidence type="ECO:0008006" key="4">
    <source>
        <dbReference type="Google" id="ProtNLM"/>
    </source>
</evidence>
<feature type="compositionally biased region" description="Polar residues" evidence="1">
    <location>
        <begin position="371"/>
        <end position="382"/>
    </location>
</feature>
<dbReference type="Ensembl" id="ENSPFOT00000011307.2">
    <property type="protein sequence ID" value="ENSPFOP00000011291.2"/>
    <property type="gene ID" value="ENSPFOG00000011324.2"/>
</dbReference>
<feature type="compositionally biased region" description="Acidic residues" evidence="1">
    <location>
        <begin position="259"/>
        <end position="271"/>
    </location>
</feature>